<proteinExistence type="predicted"/>
<dbReference type="InterPro" id="IPR007372">
    <property type="entry name" value="Lipid/polyisoprenoid-bd_YceI"/>
</dbReference>
<dbReference type="EMBL" id="FPAW01000002">
    <property type="protein sequence ID" value="SFT44388.1"/>
    <property type="molecule type" value="Genomic_DNA"/>
</dbReference>
<dbReference type="InterPro" id="IPR036761">
    <property type="entry name" value="TTHA0802/YceI-like_sf"/>
</dbReference>
<evidence type="ECO:0000313" key="3">
    <source>
        <dbReference type="EMBL" id="SFT44388.1"/>
    </source>
</evidence>
<name>A0A1I6Y1J5_9RHOB</name>
<dbReference type="AlphaFoldDB" id="A0A1I6Y1J5"/>
<dbReference type="SUPFAM" id="SSF101874">
    <property type="entry name" value="YceI-like"/>
    <property type="match status" value="1"/>
</dbReference>
<protein>
    <submittedName>
        <fullName evidence="3">Polyisoprenoid-binding protein YceI</fullName>
    </submittedName>
</protein>
<reference evidence="3 4" key="1">
    <citation type="submission" date="2016-10" db="EMBL/GenBank/DDBJ databases">
        <authorList>
            <person name="de Groot N.N."/>
        </authorList>
    </citation>
    <scope>NUCLEOTIDE SEQUENCE [LARGE SCALE GENOMIC DNA]</scope>
    <source>
        <strain evidence="3 4">CGMCC 1.10959</strain>
    </source>
</reference>
<evidence type="ECO:0000256" key="1">
    <source>
        <dbReference type="SAM" id="SignalP"/>
    </source>
</evidence>
<dbReference type="Gene3D" id="2.40.128.110">
    <property type="entry name" value="Lipid/polyisoprenoid-binding, YceI-like"/>
    <property type="match status" value="1"/>
</dbReference>
<gene>
    <name evidence="3" type="ORF">SAMN05216236_10229</name>
</gene>
<dbReference type="STRING" id="999627.SAMN05216236_10229"/>
<feature type="chain" id="PRO_5010264247" evidence="1">
    <location>
        <begin position="20"/>
        <end position="195"/>
    </location>
</feature>
<dbReference type="OrthoDB" id="9811006at2"/>
<evidence type="ECO:0000313" key="4">
    <source>
        <dbReference type="Proteomes" id="UP000182466"/>
    </source>
</evidence>
<feature type="signal peptide" evidence="1">
    <location>
        <begin position="1"/>
        <end position="19"/>
    </location>
</feature>
<organism evidence="3 4">
    <name type="scientific">Sedimentitalea nanhaiensis</name>
    <dbReference type="NCBI Taxonomy" id="999627"/>
    <lineage>
        <taxon>Bacteria</taxon>
        <taxon>Pseudomonadati</taxon>
        <taxon>Pseudomonadota</taxon>
        <taxon>Alphaproteobacteria</taxon>
        <taxon>Rhodobacterales</taxon>
        <taxon>Paracoccaceae</taxon>
        <taxon>Sedimentitalea</taxon>
    </lineage>
</organism>
<dbReference type="eggNOG" id="COG2353">
    <property type="taxonomic scope" value="Bacteria"/>
</dbReference>
<evidence type="ECO:0000259" key="2">
    <source>
        <dbReference type="SMART" id="SM00867"/>
    </source>
</evidence>
<keyword evidence="4" id="KW-1185">Reference proteome</keyword>
<feature type="domain" description="Lipid/polyisoprenoid-binding YceI-like" evidence="2">
    <location>
        <begin position="23"/>
        <end position="192"/>
    </location>
</feature>
<sequence>MKSTRVVMAIIATATSALGAPATYTMDPSHSQVAFSYQHGGFSTTYWILSGFEGQIVFDADSPADSSVATSIEVDKLQTGWPERYEQVVKSGVFFDIQAYPTISFQSTGIEVTGAKTALIAGELSINGVTRQVVLDAVLDGMTDQYPVPPFSGKPAIGVSATATVLRSDYDLGLFAPFVSDEVEVEISIEAMQLQ</sequence>
<accession>A0A1I6Y1J5</accession>
<keyword evidence="1" id="KW-0732">Signal</keyword>
<dbReference type="PANTHER" id="PTHR34406:SF1">
    <property type="entry name" value="PROTEIN YCEI"/>
    <property type="match status" value="1"/>
</dbReference>
<dbReference type="PANTHER" id="PTHR34406">
    <property type="entry name" value="PROTEIN YCEI"/>
    <property type="match status" value="1"/>
</dbReference>
<dbReference type="SMART" id="SM00867">
    <property type="entry name" value="YceI"/>
    <property type="match status" value="1"/>
</dbReference>
<dbReference type="Pfam" id="PF04264">
    <property type="entry name" value="YceI"/>
    <property type="match status" value="1"/>
</dbReference>
<dbReference type="Proteomes" id="UP000182466">
    <property type="component" value="Unassembled WGS sequence"/>
</dbReference>